<dbReference type="GO" id="GO:0005829">
    <property type="term" value="C:cytosol"/>
    <property type="evidence" value="ECO:0007669"/>
    <property type="project" value="TreeGrafter"/>
</dbReference>
<dbReference type="Pfam" id="PF00486">
    <property type="entry name" value="Trans_reg_C"/>
    <property type="match status" value="1"/>
</dbReference>
<accession>A0A133ZYY0</accession>
<dbReference type="PATRIC" id="fig|467210.3.peg.422"/>
<dbReference type="OrthoDB" id="9790442at2"/>
<evidence type="ECO:0000256" key="1">
    <source>
        <dbReference type="ARBA" id="ARBA00018672"/>
    </source>
</evidence>
<dbReference type="AlphaFoldDB" id="A0A133ZYY0"/>
<name>A0A133ZYY0_9FIRM</name>
<evidence type="ECO:0000259" key="9">
    <source>
        <dbReference type="PROSITE" id="PS51755"/>
    </source>
</evidence>
<dbReference type="InterPro" id="IPR001789">
    <property type="entry name" value="Sig_transdc_resp-reg_receiver"/>
</dbReference>
<dbReference type="PANTHER" id="PTHR48111">
    <property type="entry name" value="REGULATOR OF RPOS"/>
    <property type="match status" value="1"/>
</dbReference>
<organism evidence="10 11">
    <name type="scientific">Lachnoanaerobaculum saburreum</name>
    <dbReference type="NCBI Taxonomy" id="467210"/>
    <lineage>
        <taxon>Bacteria</taxon>
        <taxon>Bacillati</taxon>
        <taxon>Bacillota</taxon>
        <taxon>Clostridia</taxon>
        <taxon>Lachnospirales</taxon>
        <taxon>Lachnospiraceae</taxon>
        <taxon>Lachnoanaerobaculum</taxon>
    </lineage>
</organism>
<keyword evidence="6" id="KW-0597">Phosphoprotein</keyword>
<dbReference type="InterPro" id="IPR001867">
    <property type="entry name" value="OmpR/PhoB-type_DNA-bd"/>
</dbReference>
<protein>
    <recommendedName>
        <fullName evidence="1">Stage 0 sporulation protein A homolog</fullName>
    </recommendedName>
</protein>
<feature type="domain" description="Response regulatory" evidence="8">
    <location>
        <begin position="2"/>
        <end position="113"/>
    </location>
</feature>
<dbReference type="SMART" id="SM00862">
    <property type="entry name" value="Trans_reg_C"/>
    <property type="match status" value="1"/>
</dbReference>
<keyword evidence="2" id="KW-0805">Transcription regulation</keyword>
<dbReference type="GO" id="GO:0000156">
    <property type="term" value="F:phosphorelay response regulator activity"/>
    <property type="evidence" value="ECO:0007669"/>
    <property type="project" value="TreeGrafter"/>
</dbReference>
<dbReference type="PROSITE" id="PS51755">
    <property type="entry name" value="OMPR_PHOB"/>
    <property type="match status" value="1"/>
</dbReference>
<dbReference type="InterPro" id="IPR011006">
    <property type="entry name" value="CheY-like_superfamily"/>
</dbReference>
<dbReference type="GO" id="GO:0006355">
    <property type="term" value="P:regulation of DNA-templated transcription"/>
    <property type="evidence" value="ECO:0007669"/>
    <property type="project" value="InterPro"/>
</dbReference>
<evidence type="ECO:0000256" key="7">
    <source>
        <dbReference type="PROSITE-ProRule" id="PRU01091"/>
    </source>
</evidence>
<comment type="caution">
    <text evidence="10">The sequence shown here is derived from an EMBL/GenBank/DDBJ whole genome shotgun (WGS) entry which is preliminary data.</text>
</comment>
<keyword evidence="4" id="KW-0804">Transcription</keyword>
<dbReference type="SMART" id="SM00448">
    <property type="entry name" value="REC"/>
    <property type="match status" value="1"/>
</dbReference>
<dbReference type="PROSITE" id="PS50110">
    <property type="entry name" value="RESPONSE_REGULATORY"/>
    <property type="match status" value="1"/>
</dbReference>
<comment type="function">
    <text evidence="5">May play the central regulatory role in sporulation. It may be an element of the effector pathway responsible for the activation of sporulation genes in response to nutritional stress. Spo0A may act in concert with spo0H (a sigma factor) to control the expression of some genes that are critical to the sporulation process.</text>
</comment>
<keyword evidence="11" id="KW-1185">Reference proteome</keyword>
<dbReference type="GO" id="GO:0000976">
    <property type="term" value="F:transcription cis-regulatory region binding"/>
    <property type="evidence" value="ECO:0007669"/>
    <property type="project" value="TreeGrafter"/>
</dbReference>
<dbReference type="InterPro" id="IPR036388">
    <property type="entry name" value="WH-like_DNA-bd_sf"/>
</dbReference>
<dbReference type="Gene3D" id="1.10.10.10">
    <property type="entry name" value="Winged helix-like DNA-binding domain superfamily/Winged helix DNA-binding domain"/>
    <property type="match status" value="1"/>
</dbReference>
<dbReference type="GO" id="GO:0032993">
    <property type="term" value="C:protein-DNA complex"/>
    <property type="evidence" value="ECO:0007669"/>
    <property type="project" value="TreeGrafter"/>
</dbReference>
<reference evidence="11" key="1">
    <citation type="submission" date="2016-01" db="EMBL/GenBank/DDBJ databases">
        <authorList>
            <person name="Mitreva M."/>
            <person name="Pepin K.H."/>
            <person name="Mihindukulasuriya K.A."/>
            <person name="Fulton R."/>
            <person name="Fronick C."/>
            <person name="O'Laughlin M."/>
            <person name="Miner T."/>
            <person name="Herter B."/>
            <person name="Rosa B.A."/>
            <person name="Cordes M."/>
            <person name="Tomlinson C."/>
            <person name="Wollam A."/>
            <person name="Palsikar V.B."/>
            <person name="Mardis E.R."/>
            <person name="Wilson R.K."/>
        </authorList>
    </citation>
    <scope>NUCLEOTIDE SEQUENCE [LARGE SCALE GENOMIC DNA]</scope>
    <source>
        <strain evidence="11">DNF00896</strain>
    </source>
</reference>
<evidence type="ECO:0000256" key="6">
    <source>
        <dbReference type="PROSITE-ProRule" id="PRU00169"/>
    </source>
</evidence>
<dbReference type="Gene3D" id="6.10.250.690">
    <property type="match status" value="1"/>
</dbReference>
<feature type="modified residue" description="4-aspartylphosphate" evidence="6">
    <location>
        <position position="49"/>
    </location>
</feature>
<evidence type="ECO:0000259" key="8">
    <source>
        <dbReference type="PROSITE" id="PS50110"/>
    </source>
</evidence>
<evidence type="ECO:0000313" key="11">
    <source>
        <dbReference type="Proteomes" id="UP000070394"/>
    </source>
</evidence>
<dbReference type="Proteomes" id="UP000070394">
    <property type="component" value="Unassembled WGS sequence"/>
</dbReference>
<proteinExistence type="predicted"/>
<dbReference type="Pfam" id="PF00072">
    <property type="entry name" value="Response_reg"/>
    <property type="match status" value="1"/>
</dbReference>
<evidence type="ECO:0000256" key="5">
    <source>
        <dbReference type="ARBA" id="ARBA00024867"/>
    </source>
</evidence>
<feature type="DNA-binding region" description="OmpR/PhoB-type" evidence="7">
    <location>
        <begin position="120"/>
        <end position="219"/>
    </location>
</feature>
<dbReference type="InterPro" id="IPR039420">
    <property type="entry name" value="WalR-like"/>
</dbReference>
<dbReference type="STRING" id="467210.HMPREF1866_00427"/>
<dbReference type="RefSeq" id="WP_060930391.1">
    <property type="nucleotide sequence ID" value="NZ_KQ959775.1"/>
</dbReference>
<evidence type="ECO:0000256" key="4">
    <source>
        <dbReference type="ARBA" id="ARBA00023163"/>
    </source>
</evidence>
<dbReference type="Gene3D" id="3.40.50.2300">
    <property type="match status" value="1"/>
</dbReference>
<evidence type="ECO:0000256" key="3">
    <source>
        <dbReference type="ARBA" id="ARBA00023125"/>
    </source>
</evidence>
<dbReference type="CDD" id="cd00383">
    <property type="entry name" value="trans_reg_C"/>
    <property type="match status" value="1"/>
</dbReference>
<sequence>MNLLIIDDDKDLLKLLKLTFEKEYNVVICDSALKIRPSDLCKYDLIILDIMMEEMSGFEFLTKYRNMIDIPIILLTAKDFEKDKVEGFALGADDYVTKPFSLAEIRARIAAHIRRENREKHSKLIDYPISCDLLSKKIYFDNEKISFTNSEYEICEFLLKNKNQVFSKEKIYTEIYGYDKEGDSSTTITERIKLIRSKFEPYYINPIKTVWGVGYQWEIKKV</sequence>
<dbReference type="EMBL" id="LSDA01000011">
    <property type="protein sequence ID" value="KXB60646.1"/>
    <property type="molecule type" value="Genomic_DNA"/>
</dbReference>
<dbReference type="SUPFAM" id="SSF52172">
    <property type="entry name" value="CheY-like"/>
    <property type="match status" value="1"/>
</dbReference>
<feature type="domain" description="OmpR/PhoB-type" evidence="9">
    <location>
        <begin position="120"/>
        <end position="219"/>
    </location>
</feature>
<gene>
    <name evidence="10" type="ORF">HMPREF1866_00427</name>
</gene>
<evidence type="ECO:0000313" key="10">
    <source>
        <dbReference type="EMBL" id="KXB60646.1"/>
    </source>
</evidence>
<evidence type="ECO:0000256" key="2">
    <source>
        <dbReference type="ARBA" id="ARBA00023015"/>
    </source>
</evidence>
<dbReference type="PANTHER" id="PTHR48111:SF2">
    <property type="entry name" value="RESPONSE REGULATOR SAER"/>
    <property type="match status" value="1"/>
</dbReference>
<keyword evidence="3 7" id="KW-0238">DNA-binding</keyword>